<accession>A0AAN8P478</accession>
<dbReference type="EMBL" id="JAWJWE010000004">
    <property type="protein sequence ID" value="KAK6636758.1"/>
    <property type="molecule type" value="Genomic_DNA"/>
</dbReference>
<evidence type="ECO:0000256" key="1">
    <source>
        <dbReference type="SAM" id="MobiDB-lite"/>
    </source>
</evidence>
<dbReference type="AlphaFoldDB" id="A0AAN8P478"/>
<gene>
    <name evidence="2" type="ORF">RUM43_010421</name>
</gene>
<evidence type="ECO:0000313" key="3">
    <source>
        <dbReference type="Proteomes" id="UP001372834"/>
    </source>
</evidence>
<reference evidence="2 3" key="1">
    <citation type="submission" date="2023-10" db="EMBL/GenBank/DDBJ databases">
        <title>Genomes of two closely related lineages of the louse Polyplax serrata with different host specificities.</title>
        <authorList>
            <person name="Martinu J."/>
            <person name="Tarabai H."/>
            <person name="Stefka J."/>
            <person name="Hypsa V."/>
        </authorList>
    </citation>
    <scope>NUCLEOTIDE SEQUENCE [LARGE SCALE GENOMIC DNA]</scope>
    <source>
        <strain evidence="2">HR10_N</strain>
    </source>
</reference>
<protein>
    <submittedName>
        <fullName evidence="2">Uncharacterized protein</fullName>
    </submittedName>
</protein>
<organism evidence="2 3">
    <name type="scientific">Polyplax serrata</name>
    <name type="common">Common mouse louse</name>
    <dbReference type="NCBI Taxonomy" id="468196"/>
    <lineage>
        <taxon>Eukaryota</taxon>
        <taxon>Metazoa</taxon>
        <taxon>Ecdysozoa</taxon>
        <taxon>Arthropoda</taxon>
        <taxon>Hexapoda</taxon>
        <taxon>Insecta</taxon>
        <taxon>Pterygota</taxon>
        <taxon>Neoptera</taxon>
        <taxon>Paraneoptera</taxon>
        <taxon>Psocodea</taxon>
        <taxon>Troctomorpha</taxon>
        <taxon>Phthiraptera</taxon>
        <taxon>Anoplura</taxon>
        <taxon>Polyplacidae</taxon>
        <taxon>Polyplax</taxon>
    </lineage>
</organism>
<comment type="caution">
    <text evidence="2">The sequence shown here is derived from an EMBL/GenBank/DDBJ whole genome shotgun (WGS) entry which is preliminary data.</text>
</comment>
<evidence type="ECO:0000313" key="2">
    <source>
        <dbReference type="EMBL" id="KAK6636758.1"/>
    </source>
</evidence>
<dbReference type="Proteomes" id="UP001372834">
    <property type="component" value="Unassembled WGS sequence"/>
</dbReference>
<name>A0AAN8P478_POLSC</name>
<sequence>MLNRTGEKEKEEDEEEWEKMEDEKKLSDEIAKKLKKHLGTLKSSLISFKQSVYRKCLGWHSVAMSSPDAIFKWKPVNLINVSRNSVPAHFALLVSSPGPRSITEAPNPELN</sequence>
<proteinExistence type="predicted"/>
<feature type="compositionally biased region" description="Acidic residues" evidence="1">
    <location>
        <begin position="10"/>
        <end position="20"/>
    </location>
</feature>
<feature type="region of interest" description="Disordered" evidence="1">
    <location>
        <begin position="1"/>
        <end position="24"/>
    </location>
</feature>